<proteinExistence type="predicted"/>
<feature type="signal peptide" evidence="1">
    <location>
        <begin position="1"/>
        <end position="31"/>
    </location>
</feature>
<gene>
    <name evidence="2" type="ORF">DWB85_12525</name>
</gene>
<dbReference type="Pfam" id="PF06980">
    <property type="entry name" value="DUF1302"/>
    <property type="match status" value="1"/>
</dbReference>
<keyword evidence="1" id="KW-0732">Signal</keyword>
<dbReference type="AlphaFoldDB" id="A0A3L7DVM3"/>
<accession>A0A3L7DVM3</accession>
<evidence type="ECO:0000313" key="3">
    <source>
        <dbReference type="Proteomes" id="UP000265509"/>
    </source>
</evidence>
<feature type="chain" id="PRO_5018138010" evidence="1">
    <location>
        <begin position="32"/>
        <end position="548"/>
    </location>
</feature>
<dbReference type="Proteomes" id="UP000265509">
    <property type="component" value="Unassembled WGS sequence"/>
</dbReference>
<evidence type="ECO:0000313" key="2">
    <source>
        <dbReference type="EMBL" id="RLQ21354.1"/>
    </source>
</evidence>
<organism evidence="2 3">
    <name type="scientific">Seongchinamella sediminis</name>
    <dbReference type="NCBI Taxonomy" id="2283635"/>
    <lineage>
        <taxon>Bacteria</taxon>
        <taxon>Pseudomonadati</taxon>
        <taxon>Pseudomonadota</taxon>
        <taxon>Gammaproteobacteria</taxon>
        <taxon>Cellvibrionales</taxon>
        <taxon>Halieaceae</taxon>
        <taxon>Seongchinamella</taxon>
    </lineage>
</organism>
<evidence type="ECO:0000256" key="1">
    <source>
        <dbReference type="SAM" id="SignalP"/>
    </source>
</evidence>
<dbReference type="InterPro" id="IPR010727">
    <property type="entry name" value="DUF1302"/>
</dbReference>
<keyword evidence="3" id="KW-1185">Reference proteome</keyword>
<dbReference type="EMBL" id="QRAN01000013">
    <property type="protein sequence ID" value="RLQ21354.1"/>
    <property type="molecule type" value="Genomic_DNA"/>
</dbReference>
<name>A0A3L7DVM3_9GAMM</name>
<dbReference type="OrthoDB" id="7000272at2"/>
<sequence length="548" mass="60221">MKLNTQQHKLVVALRGAALAGTVAVCAPAQALQFEQGDWLFNVDTTMGYSAQWRTESRDKDLESVLNDNDGNNSFDAGSMTSSKASFILELGGSYEDFSFFVRTDGHYDYVYTDGTSDMSRDNYLSFNSGIPVGGSVVRGEFARGTIEEHGRRIRLLDAFVTYAFDVGDTMGGAIRAGHQVISWGEATFYPGVNAIQNPIDSAVALAPGVEAKTVFLPTPAIDLKWDFNFNLSAEVYYKEGWDGSTLPGVGSYLSSSDITGPGAENLIFFPGVPANGKVGGKEKPGDSDGQYGVALRYITDNGTNFDFYYTESHSNIPNARVDINLSRFQALVNETYAEDVKIWGASFSTNVSEAQVYADVAYSENMPFVDLTPTTYIDDNGDVHFVQSDTTRGHYYQVIAGFTDLYTAFDWLSEQITLLGEVIYQGNNLGEGSLSEDAAGARNGVLVTDDAWGYQFRLSLKYFQVIRGMDVDVPITFKHDVDGYGNGIALNNGLKEGVKTASFGVTANYLSNWTFDARYNWYFGNDDPADKVLSDRDNFALDIKYRF</sequence>
<reference evidence="2 3" key="1">
    <citation type="submission" date="2018-07" db="EMBL/GenBank/DDBJ databases">
        <title>Halioglobus sp. genome submission.</title>
        <authorList>
            <person name="Ye M.-Q."/>
            <person name="Du Z.-J."/>
        </authorList>
    </citation>
    <scope>NUCLEOTIDE SEQUENCE [LARGE SCALE GENOMIC DNA]</scope>
    <source>
        <strain evidence="2 3">U0301</strain>
    </source>
</reference>
<comment type="caution">
    <text evidence="2">The sequence shown here is derived from an EMBL/GenBank/DDBJ whole genome shotgun (WGS) entry which is preliminary data.</text>
</comment>
<protein>
    <submittedName>
        <fullName evidence="2">DUF1302 family protein</fullName>
    </submittedName>
</protein>
<dbReference type="RefSeq" id="WP_117955139.1">
    <property type="nucleotide sequence ID" value="NZ_QRAN01000013.1"/>
</dbReference>